<keyword evidence="10" id="KW-1185">Reference proteome</keyword>
<sequence length="568" mass="60895">MSSTAHSPSEASPLLRAHDLPQSYDAPEPAVPLSPPAKVSNADLAWVLAGLWSAVFLGALDGTIVATLLSPIGSYYNESNRSSYIGTSYLLSVCCFTPLYGRLSDILGRKGAMLLALSLFGFGTLLCGLAPSMDALIAARAIAGMGGGGVMTVSSVAVTDLIPLRQRGLYQGMTNILFGLGAGLGGPLGGWLNDSFGWRSAFLLQMPILLFSFILVIAKVNIKLPAEIENQPIRAKLRRIDGLGSLTLVLTVGCLLLGLSLKSTEELPWSHPIVWGLLVASAVWCVLFALVESYVAPYPVMPMRLVKQRTPLAVSLSNFFGSVAAFSMLYNVPLYFSAVRLNTSTDAGKWLHLLPHSVAISTGSVFAGWLMRRTGKLYTLTLASCAMTIVATTMVACWNDNTPQWHLWLDIVPQGLGMASVITTTLIAMIASVVKEDLAVATGITYLFRTTGQVLGVSLSGALLQSVLTSKLRERITGPDAFEIIEAIRHSTSVIPDLSPPLRQAAVQSYADALRIVFICQAACNFLCFLCCLPIQENPLPGTHEEQEAQYRKRQNSGSSCSSEETMT</sequence>
<reference evidence="9 10" key="1">
    <citation type="journal article" date="2014" name="PLoS Genet.">
        <title>Analysis of the Phlebiopsis gigantea genome, transcriptome and secretome provides insight into its pioneer colonization strategies of wood.</title>
        <authorList>
            <person name="Hori C."/>
            <person name="Ishida T."/>
            <person name="Igarashi K."/>
            <person name="Samejima M."/>
            <person name="Suzuki H."/>
            <person name="Master E."/>
            <person name="Ferreira P."/>
            <person name="Ruiz-Duenas F.J."/>
            <person name="Held B."/>
            <person name="Canessa P."/>
            <person name="Larrondo L.F."/>
            <person name="Schmoll M."/>
            <person name="Druzhinina I.S."/>
            <person name="Kubicek C.P."/>
            <person name="Gaskell J.A."/>
            <person name="Kersten P."/>
            <person name="St John F."/>
            <person name="Glasner J."/>
            <person name="Sabat G."/>
            <person name="Splinter BonDurant S."/>
            <person name="Syed K."/>
            <person name="Yadav J."/>
            <person name="Mgbeahuruike A.C."/>
            <person name="Kovalchuk A."/>
            <person name="Asiegbu F.O."/>
            <person name="Lackner G."/>
            <person name="Hoffmeister D."/>
            <person name="Rencoret J."/>
            <person name="Gutierrez A."/>
            <person name="Sun H."/>
            <person name="Lindquist E."/>
            <person name="Barry K."/>
            <person name="Riley R."/>
            <person name="Grigoriev I.V."/>
            <person name="Henrissat B."/>
            <person name="Kues U."/>
            <person name="Berka R.M."/>
            <person name="Martinez A.T."/>
            <person name="Covert S.F."/>
            <person name="Blanchette R.A."/>
            <person name="Cullen D."/>
        </authorList>
    </citation>
    <scope>NUCLEOTIDE SEQUENCE [LARGE SCALE GENOMIC DNA]</scope>
    <source>
        <strain evidence="9 10">11061_1 CR5-6</strain>
    </source>
</reference>
<feature type="transmembrane region" description="Helical" evidence="7">
    <location>
        <begin position="273"/>
        <end position="291"/>
    </location>
</feature>
<name>A0A0C3S863_PHLG1</name>
<evidence type="ECO:0000256" key="1">
    <source>
        <dbReference type="ARBA" id="ARBA00004127"/>
    </source>
</evidence>
<feature type="transmembrane region" description="Helical" evidence="7">
    <location>
        <begin position="446"/>
        <end position="468"/>
    </location>
</feature>
<evidence type="ECO:0000256" key="5">
    <source>
        <dbReference type="ARBA" id="ARBA00023136"/>
    </source>
</evidence>
<feature type="compositionally biased region" description="Polar residues" evidence="6">
    <location>
        <begin position="556"/>
        <end position="568"/>
    </location>
</feature>
<keyword evidence="4 7" id="KW-1133">Transmembrane helix</keyword>
<dbReference type="InterPro" id="IPR036259">
    <property type="entry name" value="MFS_trans_sf"/>
</dbReference>
<organism evidence="9 10">
    <name type="scientific">Phlebiopsis gigantea (strain 11061_1 CR5-6)</name>
    <name type="common">White-rot fungus</name>
    <name type="synonym">Peniophora gigantea</name>
    <dbReference type="NCBI Taxonomy" id="745531"/>
    <lineage>
        <taxon>Eukaryota</taxon>
        <taxon>Fungi</taxon>
        <taxon>Dikarya</taxon>
        <taxon>Basidiomycota</taxon>
        <taxon>Agaricomycotina</taxon>
        <taxon>Agaricomycetes</taxon>
        <taxon>Polyporales</taxon>
        <taxon>Phanerochaetaceae</taxon>
        <taxon>Phlebiopsis</taxon>
    </lineage>
</organism>
<evidence type="ECO:0000256" key="6">
    <source>
        <dbReference type="SAM" id="MobiDB-lite"/>
    </source>
</evidence>
<dbReference type="GO" id="GO:0000329">
    <property type="term" value="C:fungal-type vacuole membrane"/>
    <property type="evidence" value="ECO:0007669"/>
    <property type="project" value="TreeGrafter"/>
</dbReference>
<dbReference type="STRING" id="745531.A0A0C3S863"/>
<protein>
    <recommendedName>
        <fullName evidence="8">Major facilitator superfamily (MFS) profile domain-containing protein</fullName>
    </recommendedName>
</protein>
<dbReference type="EMBL" id="KN840438">
    <property type="protein sequence ID" value="KIP12821.1"/>
    <property type="molecule type" value="Genomic_DNA"/>
</dbReference>
<dbReference type="SUPFAM" id="SSF103473">
    <property type="entry name" value="MFS general substrate transporter"/>
    <property type="match status" value="1"/>
</dbReference>
<proteinExistence type="predicted"/>
<feature type="transmembrane region" description="Helical" evidence="7">
    <location>
        <begin position="416"/>
        <end position="434"/>
    </location>
</feature>
<dbReference type="Proteomes" id="UP000053257">
    <property type="component" value="Unassembled WGS sequence"/>
</dbReference>
<keyword evidence="3 7" id="KW-0812">Transmembrane</keyword>
<feature type="transmembrane region" description="Helical" evidence="7">
    <location>
        <begin position="44"/>
        <end position="69"/>
    </location>
</feature>
<evidence type="ECO:0000259" key="8">
    <source>
        <dbReference type="PROSITE" id="PS50850"/>
    </source>
</evidence>
<comment type="subcellular location">
    <subcellularLocation>
        <location evidence="1">Endomembrane system</location>
        <topology evidence="1">Multi-pass membrane protein</topology>
    </subcellularLocation>
</comment>
<feature type="transmembrane region" description="Helical" evidence="7">
    <location>
        <begin position="243"/>
        <end position="261"/>
    </location>
</feature>
<dbReference type="Gene3D" id="1.20.1720.10">
    <property type="entry name" value="Multidrug resistance protein D"/>
    <property type="match status" value="1"/>
</dbReference>
<dbReference type="InterPro" id="IPR020846">
    <property type="entry name" value="MFS_dom"/>
</dbReference>
<dbReference type="GO" id="GO:0005886">
    <property type="term" value="C:plasma membrane"/>
    <property type="evidence" value="ECO:0007669"/>
    <property type="project" value="TreeGrafter"/>
</dbReference>
<keyword evidence="2" id="KW-0813">Transport</keyword>
<evidence type="ECO:0000256" key="4">
    <source>
        <dbReference type="ARBA" id="ARBA00022989"/>
    </source>
</evidence>
<gene>
    <name evidence="9" type="ORF">PHLGIDRAFT_123887</name>
</gene>
<accession>A0A0C3S863</accession>
<feature type="transmembrane region" description="Helical" evidence="7">
    <location>
        <begin position="137"/>
        <end position="162"/>
    </location>
</feature>
<feature type="transmembrane region" description="Helical" evidence="7">
    <location>
        <begin position="81"/>
        <end position="100"/>
    </location>
</feature>
<feature type="region of interest" description="Disordered" evidence="6">
    <location>
        <begin position="544"/>
        <end position="568"/>
    </location>
</feature>
<dbReference type="PANTHER" id="PTHR23501">
    <property type="entry name" value="MAJOR FACILITATOR SUPERFAMILY"/>
    <property type="match status" value="1"/>
</dbReference>
<evidence type="ECO:0000313" key="9">
    <source>
        <dbReference type="EMBL" id="KIP12821.1"/>
    </source>
</evidence>
<evidence type="ECO:0000313" key="10">
    <source>
        <dbReference type="Proteomes" id="UP000053257"/>
    </source>
</evidence>
<dbReference type="Pfam" id="PF07690">
    <property type="entry name" value="MFS_1"/>
    <property type="match status" value="1"/>
</dbReference>
<evidence type="ECO:0000256" key="7">
    <source>
        <dbReference type="SAM" id="Phobius"/>
    </source>
</evidence>
<dbReference type="OrthoDB" id="3437016at2759"/>
<feature type="transmembrane region" description="Helical" evidence="7">
    <location>
        <begin position="312"/>
        <end position="330"/>
    </location>
</feature>
<feature type="transmembrane region" description="Helical" evidence="7">
    <location>
        <begin position="204"/>
        <end position="222"/>
    </location>
</feature>
<dbReference type="PROSITE" id="PS50850">
    <property type="entry name" value="MFS"/>
    <property type="match status" value="1"/>
</dbReference>
<dbReference type="AlphaFoldDB" id="A0A0C3S863"/>
<feature type="transmembrane region" description="Helical" evidence="7">
    <location>
        <begin position="112"/>
        <end position="131"/>
    </location>
</feature>
<dbReference type="GO" id="GO:0015174">
    <property type="term" value="F:basic amino acid transmembrane transporter activity"/>
    <property type="evidence" value="ECO:0007669"/>
    <property type="project" value="TreeGrafter"/>
</dbReference>
<feature type="transmembrane region" description="Helical" evidence="7">
    <location>
        <begin position="350"/>
        <end position="370"/>
    </location>
</feature>
<dbReference type="HOGENOM" id="CLU_000960_22_3_1"/>
<dbReference type="GO" id="GO:0012505">
    <property type="term" value="C:endomembrane system"/>
    <property type="evidence" value="ECO:0007669"/>
    <property type="project" value="UniProtKB-SubCell"/>
</dbReference>
<dbReference type="PANTHER" id="PTHR23501:SF191">
    <property type="entry name" value="VACUOLAR BASIC AMINO ACID TRANSPORTER 4"/>
    <property type="match status" value="1"/>
</dbReference>
<keyword evidence="5 7" id="KW-0472">Membrane</keyword>
<feature type="transmembrane region" description="Helical" evidence="7">
    <location>
        <begin position="174"/>
        <end position="192"/>
    </location>
</feature>
<evidence type="ECO:0000256" key="3">
    <source>
        <dbReference type="ARBA" id="ARBA00022692"/>
    </source>
</evidence>
<dbReference type="InterPro" id="IPR011701">
    <property type="entry name" value="MFS"/>
</dbReference>
<feature type="transmembrane region" description="Helical" evidence="7">
    <location>
        <begin position="377"/>
        <end position="396"/>
    </location>
</feature>
<feature type="domain" description="Major facilitator superfamily (MFS) profile" evidence="8">
    <location>
        <begin position="47"/>
        <end position="540"/>
    </location>
</feature>
<dbReference type="Gene3D" id="1.20.1250.20">
    <property type="entry name" value="MFS general substrate transporter like domains"/>
    <property type="match status" value="1"/>
</dbReference>
<evidence type="ECO:0000256" key="2">
    <source>
        <dbReference type="ARBA" id="ARBA00022448"/>
    </source>
</evidence>